<proteinExistence type="predicted"/>
<keyword evidence="2" id="KW-1185">Reference proteome</keyword>
<dbReference type="EMBL" id="AJAQ01000033">
    <property type="protein sequence ID" value="EOH91684.1"/>
    <property type="molecule type" value="Genomic_DNA"/>
</dbReference>
<dbReference type="PATRIC" id="fig|1158607.3.peg.2967"/>
<reference evidence="1 2" key="1">
    <citation type="submission" date="2013-02" db="EMBL/GenBank/DDBJ databases">
        <title>The Genome Sequence of Enterococcus pallens BAA-351.</title>
        <authorList>
            <consortium name="The Broad Institute Genome Sequencing Platform"/>
            <consortium name="The Broad Institute Genome Sequencing Center for Infectious Disease"/>
            <person name="Earl A.M."/>
            <person name="Gilmore M.S."/>
            <person name="Lebreton F."/>
            <person name="Walker B."/>
            <person name="Young S.K."/>
            <person name="Zeng Q."/>
            <person name="Gargeya S."/>
            <person name="Fitzgerald M."/>
            <person name="Haas B."/>
            <person name="Abouelleil A."/>
            <person name="Alvarado L."/>
            <person name="Arachchi H.M."/>
            <person name="Berlin A.M."/>
            <person name="Chapman S.B."/>
            <person name="Dewar J."/>
            <person name="Goldberg J."/>
            <person name="Griggs A."/>
            <person name="Gujja S."/>
            <person name="Hansen M."/>
            <person name="Howarth C."/>
            <person name="Imamovic A."/>
            <person name="Larimer J."/>
            <person name="McCowan C."/>
            <person name="Murphy C."/>
            <person name="Neiman D."/>
            <person name="Pearson M."/>
            <person name="Priest M."/>
            <person name="Roberts A."/>
            <person name="Saif S."/>
            <person name="Shea T."/>
            <person name="Sisk P."/>
            <person name="Sykes S."/>
            <person name="Wortman J."/>
            <person name="Nusbaum C."/>
            <person name="Birren B."/>
        </authorList>
    </citation>
    <scope>NUCLEOTIDE SEQUENCE [LARGE SCALE GENOMIC DNA]</scope>
    <source>
        <strain evidence="1 2">ATCC BAA-351</strain>
    </source>
</reference>
<dbReference type="AlphaFoldDB" id="R2SUC2"/>
<dbReference type="Proteomes" id="UP000013782">
    <property type="component" value="Unassembled WGS sequence"/>
</dbReference>
<evidence type="ECO:0000313" key="2">
    <source>
        <dbReference type="Proteomes" id="UP000013782"/>
    </source>
</evidence>
<dbReference type="HOGENOM" id="CLU_007856_0_0_9"/>
<comment type="caution">
    <text evidence="1">The sequence shown here is derived from an EMBL/GenBank/DDBJ whole genome shotgun (WGS) entry which is preliminary data.</text>
</comment>
<dbReference type="eggNOG" id="ENOG502Z7YA">
    <property type="taxonomic scope" value="Bacteria"/>
</dbReference>
<organism evidence="1 2">
    <name type="scientific">Enterococcus pallens ATCC BAA-351</name>
    <dbReference type="NCBI Taxonomy" id="1158607"/>
    <lineage>
        <taxon>Bacteria</taxon>
        <taxon>Bacillati</taxon>
        <taxon>Bacillota</taxon>
        <taxon>Bacilli</taxon>
        <taxon>Lactobacillales</taxon>
        <taxon>Enterococcaceae</taxon>
        <taxon>Enterococcus</taxon>
    </lineage>
</organism>
<dbReference type="STRING" id="160454.RV10_GL001486"/>
<accession>R2SUC2</accession>
<dbReference type="OrthoDB" id="6372157at2"/>
<sequence length="1172" mass="136333">MNVFDLIKIIEKARLGLNLIDARTGTGKSYAAAEAMFLSRGKVKRFFSITNFKKNLATADLKRFYIHSGLTEEDFNREVCLLRSNADQMIECLIGTDIPKELKTNNYLRLEKSVRLYKEAKDSVIRNILRERINVEERSYRQELKIFFKKKLGKISFEDKQAKVKKNYSWLINLYPASIINEYKIVVMTMDKFLTNYDSIIGPSGKFLQSDLLDDSVIMIDEFDATKERILNQIIQRAVKIDVEYLNLFKTLYYNLNTREFSQISTDYLTDGLKKWQENIKERSAQIFDEYYLYYDYVSEERNTDMNNFMFHDGDFITEYVNEARFTKGIVDKEKKQVTITFSKSEAKEANEVEEISILSLMNGIFRFLTQVQKYAQTAAGRLVSAENGRRLHLETEMQFEDALHTIYHEMGLAQSQKELMMQELITRASPEKVSRRWDNVSQFYHSGFQLFEFADGDRHVHDTEIKYLRIQDIPEKIILHLANKACVVGFSATATIPSVLANYDLGYLKNKLGKAYKEGNELLSQETIQKIETFDKNYSESKASTKVFPFNVTLEQKSIKQRLEIILQNSPLSDWKKVIKNWAVEIEAKAYQSDEAEKGKIREDVVNKYLDMIQLYDNYLKTGEIYSLLALNMAFPRKEYAPFDLEFLEETFDALKKAHQADASMIVLKSENFEKSKSVILKKLSQGERVLVMSTYQTIGAGQNLQYAVPEKVSVVELPPFHPIENKAVEKDFDALYLGEITHVVTNIKTEKKLEQESIMNYFMEIEYLYHTGEITHHDHQLAIKAGMQRISGQKKNVHYPQTNILSSTSGLNKQMQMVIQAVGRLTRSHIKPLATYIFISQKLLYQLANSTCEIKQPAPEMAELLKVCRNESQWKSLEEKRAHEELQKKGIMADRATKNMLRLSSLLRKGYRDKEDLKQRWEEVRSVILQKPVVGLTDFQKEVFLQTYYFETEGANKYCLALPPKEKGQFEWDWSKTEYDLVYQPTLLKTRKGKDHTILEFSESTSELKLFMKNEVIRTYFESKGYATSFADERFVMNPVMFLYFYRAGLGEAAGTALLQSFGIETEEIRNLAYFEFFDCQIGENTYIDFKNWLGTFDVPAEKYRNDVLKKLNEVGGKKAIIINIFERDEQHLVQSAANSRLVTIPFLINHQGKVSEKMKKRLLEAIYEN</sequence>
<dbReference type="RefSeq" id="WP_010757968.1">
    <property type="nucleotide sequence ID" value="NZ_ASWD01000001.1"/>
</dbReference>
<name>R2SUC2_9ENTE</name>
<protein>
    <submittedName>
        <fullName evidence="1">Uncharacterized protein</fullName>
    </submittedName>
</protein>
<evidence type="ECO:0000313" key="1">
    <source>
        <dbReference type="EMBL" id="EOH91684.1"/>
    </source>
</evidence>
<gene>
    <name evidence="1" type="ORF">UAU_02986</name>
</gene>